<dbReference type="STRING" id="1051891.A0A0C3QBG8"/>
<accession>A0A0C3QBG8</accession>
<sequence length="295" mass="33531">MLLTFLFLPFFLSFLFLPQNQSFPPHTPNEPGSPKVKALVVTAHPDDECMFFGPTIIGLREQNAEVYSLVLSNGNSEGLGKERELELVESYAVLGVDRDKVFVLDHPQLQDDITRHWRTDLIAGIVHDYVQRLGITDIITFDRFGVSKHPNHISTCEGVVLFFANFSLPPPSDSSPSPTPVQPPRLWALRSVSVLTKYTGFLSTISLRIILAVEHFQRLVLRALGRDDTALPSIRTGDTMKTAPLLTFLSHPGQYVTTLNAMRKHRTQLVWFRWLYVTWSRYMWVNELQELRVGA</sequence>
<evidence type="ECO:0000313" key="4">
    <source>
        <dbReference type="EMBL" id="KIO22456.1"/>
    </source>
</evidence>
<dbReference type="PANTHER" id="PTHR12993">
    <property type="entry name" value="N-ACETYLGLUCOSAMINYL-PHOSPHATIDYLINOSITOL DE-N-ACETYLASE-RELATED"/>
    <property type="match status" value="1"/>
</dbReference>
<evidence type="ECO:0000256" key="3">
    <source>
        <dbReference type="SAM" id="SignalP"/>
    </source>
</evidence>
<dbReference type="GO" id="GO:0016020">
    <property type="term" value="C:membrane"/>
    <property type="evidence" value="ECO:0007669"/>
    <property type="project" value="GOC"/>
</dbReference>
<protein>
    <recommendedName>
        <fullName evidence="2">N-acetylglucosaminylphosphatidylinositol deacetylase</fullName>
        <ecNumber evidence="2">3.5.1.89</ecNumber>
    </recommendedName>
</protein>
<name>A0A0C3QBG8_9AGAM</name>
<dbReference type="HOGENOM" id="CLU_034979_0_2_1"/>
<reference evidence="5" key="2">
    <citation type="submission" date="2015-01" db="EMBL/GenBank/DDBJ databases">
        <title>Evolutionary Origins and Diversification of the Mycorrhizal Mutualists.</title>
        <authorList>
            <consortium name="DOE Joint Genome Institute"/>
            <consortium name="Mycorrhizal Genomics Consortium"/>
            <person name="Kohler A."/>
            <person name="Kuo A."/>
            <person name="Nagy L.G."/>
            <person name="Floudas D."/>
            <person name="Copeland A."/>
            <person name="Barry K.W."/>
            <person name="Cichocki N."/>
            <person name="Veneault-Fourrey C."/>
            <person name="LaButti K."/>
            <person name="Lindquist E.A."/>
            <person name="Lipzen A."/>
            <person name="Lundell T."/>
            <person name="Morin E."/>
            <person name="Murat C."/>
            <person name="Riley R."/>
            <person name="Ohm R."/>
            <person name="Sun H."/>
            <person name="Tunlid A."/>
            <person name="Henrissat B."/>
            <person name="Grigoriev I.V."/>
            <person name="Hibbett D.S."/>
            <person name="Martin F."/>
        </authorList>
    </citation>
    <scope>NUCLEOTIDE SEQUENCE [LARGE SCALE GENOMIC DNA]</scope>
    <source>
        <strain evidence="5">MUT 4182</strain>
    </source>
</reference>
<evidence type="ECO:0000256" key="1">
    <source>
        <dbReference type="ARBA" id="ARBA00006066"/>
    </source>
</evidence>
<dbReference type="UniPathway" id="UPA00196"/>
<keyword evidence="3" id="KW-0732">Signal</keyword>
<evidence type="ECO:0000313" key="5">
    <source>
        <dbReference type="Proteomes" id="UP000054248"/>
    </source>
</evidence>
<dbReference type="GO" id="GO:0005783">
    <property type="term" value="C:endoplasmic reticulum"/>
    <property type="evidence" value="ECO:0007669"/>
    <property type="project" value="TreeGrafter"/>
</dbReference>
<dbReference type="EMBL" id="KN823109">
    <property type="protein sequence ID" value="KIO22456.1"/>
    <property type="molecule type" value="Genomic_DNA"/>
</dbReference>
<dbReference type="OrthoDB" id="440160at2759"/>
<comment type="similarity">
    <text evidence="1">Belongs to the PIGL family.</text>
</comment>
<dbReference type="Pfam" id="PF02585">
    <property type="entry name" value="PIG-L"/>
    <property type="match status" value="1"/>
</dbReference>
<organism evidence="4 5">
    <name type="scientific">Tulasnella calospora MUT 4182</name>
    <dbReference type="NCBI Taxonomy" id="1051891"/>
    <lineage>
        <taxon>Eukaryota</taxon>
        <taxon>Fungi</taxon>
        <taxon>Dikarya</taxon>
        <taxon>Basidiomycota</taxon>
        <taxon>Agaricomycotina</taxon>
        <taxon>Agaricomycetes</taxon>
        <taxon>Cantharellales</taxon>
        <taxon>Tulasnellaceae</taxon>
        <taxon>Tulasnella</taxon>
    </lineage>
</organism>
<gene>
    <name evidence="4" type="ORF">M407DRAFT_117892</name>
</gene>
<dbReference type="Proteomes" id="UP000054248">
    <property type="component" value="Unassembled WGS sequence"/>
</dbReference>
<dbReference type="Gene3D" id="3.40.50.10320">
    <property type="entry name" value="LmbE-like"/>
    <property type="match status" value="1"/>
</dbReference>
<feature type="chain" id="PRO_5002168691" description="N-acetylglucosaminylphosphatidylinositol deacetylase" evidence="3">
    <location>
        <begin position="23"/>
        <end position="295"/>
    </location>
</feature>
<dbReference type="InterPro" id="IPR024078">
    <property type="entry name" value="LmbE-like_dom_sf"/>
</dbReference>
<dbReference type="InterPro" id="IPR003737">
    <property type="entry name" value="GlcNAc_PI_deacetylase-related"/>
</dbReference>
<proteinExistence type="inferred from homology"/>
<evidence type="ECO:0000256" key="2">
    <source>
        <dbReference type="ARBA" id="ARBA00012176"/>
    </source>
</evidence>
<dbReference type="GO" id="GO:0006506">
    <property type="term" value="P:GPI anchor biosynthetic process"/>
    <property type="evidence" value="ECO:0007669"/>
    <property type="project" value="UniProtKB-UniPathway"/>
</dbReference>
<dbReference type="EC" id="3.5.1.89" evidence="2"/>
<dbReference type="AlphaFoldDB" id="A0A0C3QBG8"/>
<dbReference type="PANTHER" id="PTHR12993:SF11">
    <property type="entry name" value="N-ACETYLGLUCOSAMINYL-PHOSPHATIDYLINOSITOL DE-N-ACETYLASE"/>
    <property type="match status" value="1"/>
</dbReference>
<dbReference type="GO" id="GO:0000225">
    <property type="term" value="F:N-acetylglucosaminylphosphatidylinositol deacetylase activity"/>
    <property type="evidence" value="ECO:0007669"/>
    <property type="project" value="UniProtKB-EC"/>
</dbReference>
<feature type="signal peptide" evidence="3">
    <location>
        <begin position="1"/>
        <end position="22"/>
    </location>
</feature>
<dbReference type="SUPFAM" id="SSF102588">
    <property type="entry name" value="LmbE-like"/>
    <property type="match status" value="1"/>
</dbReference>
<reference evidence="4 5" key="1">
    <citation type="submission" date="2014-04" db="EMBL/GenBank/DDBJ databases">
        <authorList>
            <consortium name="DOE Joint Genome Institute"/>
            <person name="Kuo A."/>
            <person name="Girlanda M."/>
            <person name="Perotto S."/>
            <person name="Kohler A."/>
            <person name="Nagy L.G."/>
            <person name="Floudas D."/>
            <person name="Copeland A."/>
            <person name="Barry K.W."/>
            <person name="Cichocki N."/>
            <person name="Veneault-Fourrey C."/>
            <person name="LaButti K."/>
            <person name="Lindquist E.A."/>
            <person name="Lipzen A."/>
            <person name="Lundell T."/>
            <person name="Morin E."/>
            <person name="Murat C."/>
            <person name="Sun H."/>
            <person name="Tunlid A."/>
            <person name="Henrissat B."/>
            <person name="Grigoriev I.V."/>
            <person name="Hibbett D.S."/>
            <person name="Martin F."/>
            <person name="Nordberg H.P."/>
            <person name="Cantor M.N."/>
            <person name="Hua S.X."/>
        </authorList>
    </citation>
    <scope>NUCLEOTIDE SEQUENCE [LARGE SCALE GENOMIC DNA]</scope>
    <source>
        <strain evidence="4 5">MUT 4182</strain>
    </source>
</reference>
<keyword evidence="5" id="KW-1185">Reference proteome</keyword>